<dbReference type="Proteomes" id="UP000814128">
    <property type="component" value="Unassembled WGS sequence"/>
</dbReference>
<reference evidence="1" key="2">
    <citation type="journal article" date="2022" name="New Phytol.">
        <title>Evolutionary transition to the ectomycorrhizal habit in the genomes of a hyperdiverse lineage of mushroom-forming fungi.</title>
        <authorList>
            <person name="Looney B."/>
            <person name="Miyauchi S."/>
            <person name="Morin E."/>
            <person name="Drula E."/>
            <person name="Courty P.E."/>
            <person name="Kohler A."/>
            <person name="Kuo A."/>
            <person name="LaButti K."/>
            <person name="Pangilinan J."/>
            <person name="Lipzen A."/>
            <person name="Riley R."/>
            <person name="Andreopoulos W."/>
            <person name="He G."/>
            <person name="Johnson J."/>
            <person name="Nolan M."/>
            <person name="Tritt A."/>
            <person name="Barry K.W."/>
            <person name="Grigoriev I.V."/>
            <person name="Nagy L.G."/>
            <person name="Hibbett D."/>
            <person name="Henrissat B."/>
            <person name="Matheny P.B."/>
            <person name="Labbe J."/>
            <person name="Martin F.M."/>
        </authorList>
    </citation>
    <scope>NUCLEOTIDE SEQUENCE</scope>
    <source>
        <strain evidence="1">EC-137</strain>
    </source>
</reference>
<feature type="non-terminal residue" evidence="1">
    <location>
        <position position="1"/>
    </location>
</feature>
<sequence>PLICVGADARCAAPVPIPAIERTLTPPAFARLLAASFATFVASRPREMHYCPTPDCAQVYRVTTNPTPVRCPACRSTVCTSCHGPGHGRSRCRSESQNGHEEVMGAWIERQEGRVKRCPECGRLLEKMGGCNHITCNCGAHLCWQCMRAFPSADIYLHISSAHFG</sequence>
<evidence type="ECO:0000313" key="1">
    <source>
        <dbReference type="EMBL" id="KAI0036179.1"/>
    </source>
</evidence>
<name>A0ACB8QWI1_9AGAM</name>
<gene>
    <name evidence="1" type="ORF">K488DRAFT_26030</name>
</gene>
<accession>A0ACB8QWI1</accession>
<protein>
    <submittedName>
        <fullName evidence="1">Uncharacterized protein</fullName>
    </submittedName>
</protein>
<organism evidence="1 2">
    <name type="scientific">Vararia minispora EC-137</name>
    <dbReference type="NCBI Taxonomy" id="1314806"/>
    <lineage>
        <taxon>Eukaryota</taxon>
        <taxon>Fungi</taxon>
        <taxon>Dikarya</taxon>
        <taxon>Basidiomycota</taxon>
        <taxon>Agaricomycotina</taxon>
        <taxon>Agaricomycetes</taxon>
        <taxon>Russulales</taxon>
        <taxon>Lachnocladiaceae</taxon>
        <taxon>Vararia</taxon>
    </lineage>
</organism>
<feature type="non-terminal residue" evidence="1">
    <location>
        <position position="165"/>
    </location>
</feature>
<keyword evidence="2" id="KW-1185">Reference proteome</keyword>
<proteinExistence type="predicted"/>
<reference evidence="1" key="1">
    <citation type="submission" date="2021-02" db="EMBL/GenBank/DDBJ databases">
        <authorList>
            <consortium name="DOE Joint Genome Institute"/>
            <person name="Ahrendt S."/>
            <person name="Looney B.P."/>
            <person name="Miyauchi S."/>
            <person name="Morin E."/>
            <person name="Drula E."/>
            <person name="Courty P.E."/>
            <person name="Chicoki N."/>
            <person name="Fauchery L."/>
            <person name="Kohler A."/>
            <person name="Kuo A."/>
            <person name="Labutti K."/>
            <person name="Pangilinan J."/>
            <person name="Lipzen A."/>
            <person name="Riley R."/>
            <person name="Andreopoulos W."/>
            <person name="He G."/>
            <person name="Johnson J."/>
            <person name="Barry K.W."/>
            <person name="Grigoriev I.V."/>
            <person name="Nagy L."/>
            <person name="Hibbett D."/>
            <person name="Henrissat B."/>
            <person name="Matheny P.B."/>
            <person name="Labbe J."/>
            <person name="Martin F."/>
        </authorList>
    </citation>
    <scope>NUCLEOTIDE SEQUENCE</scope>
    <source>
        <strain evidence="1">EC-137</strain>
    </source>
</reference>
<comment type="caution">
    <text evidence="1">The sequence shown here is derived from an EMBL/GenBank/DDBJ whole genome shotgun (WGS) entry which is preliminary data.</text>
</comment>
<evidence type="ECO:0000313" key="2">
    <source>
        <dbReference type="Proteomes" id="UP000814128"/>
    </source>
</evidence>
<dbReference type="EMBL" id="MU273474">
    <property type="protein sequence ID" value="KAI0036179.1"/>
    <property type="molecule type" value="Genomic_DNA"/>
</dbReference>